<dbReference type="PANTHER" id="PTHR34477">
    <property type="entry name" value="UPF0213 PROTEIN YHBQ"/>
    <property type="match status" value="1"/>
</dbReference>
<dbReference type="AlphaFoldDB" id="A0A419VTY9"/>
<dbReference type="GO" id="GO:0004519">
    <property type="term" value="F:endonuclease activity"/>
    <property type="evidence" value="ECO:0007669"/>
    <property type="project" value="UniProtKB-KW"/>
</dbReference>
<proteinExistence type="inferred from homology"/>
<dbReference type="InterPro" id="IPR000305">
    <property type="entry name" value="GIY-YIG_endonuc"/>
</dbReference>
<keyword evidence="3" id="KW-0255">Endonuclease</keyword>
<dbReference type="RefSeq" id="WP_425452947.1">
    <property type="nucleotide sequence ID" value="NZ_RAPK01000001.1"/>
</dbReference>
<evidence type="ECO:0000259" key="2">
    <source>
        <dbReference type="PROSITE" id="PS50164"/>
    </source>
</evidence>
<dbReference type="PANTHER" id="PTHR34477:SF1">
    <property type="entry name" value="UPF0213 PROTEIN YHBQ"/>
    <property type="match status" value="1"/>
</dbReference>
<dbReference type="Pfam" id="PF01541">
    <property type="entry name" value="GIY-YIG"/>
    <property type="match status" value="1"/>
</dbReference>
<dbReference type="SUPFAM" id="SSF82771">
    <property type="entry name" value="GIY-YIG endonuclease"/>
    <property type="match status" value="1"/>
</dbReference>
<comment type="caution">
    <text evidence="3">The sequence shown here is derived from an EMBL/GenBank/DDBJ whole genome shotgun (WGS) entry which is preliminary data.</text>
</comment>
<dbReference type="Gene3D" id="3.40.1440.10">
    <property type="entry name" value="GIY-YIG endonuclease"/>
    <property type="match status" value="1"/>
</dbReference>
<organism evidence="3 4">
    <name type="scientific">Sinobaca qinghaiensis</name>
    <dbReference type="NCBI Taxonomy" id="342944"/>
    <lineage>
        <taxon>Bacteria</taxon>
        <taxon>Bacillati</taxon>
        <taxon>Bacillota</taxon>
        <taxon>Bacilli</taxon>
        <taxon>Bacillales</taxon>
        <taxon>Sporolactobacillaceae</taxon>
        <taxon>Sinobaca</taxon>
    </lineage>
</organism>
<comment type="similarity">
    <text evidence="1">Belongs to the UPF0213 family.</text>
</comment>
<keyword evidence="3" id="KW-0378">Hydrolase</keyword>
<keyword evidence="3" id="KW-0540">Nuclease</keyword>
<accession>A0A419VTY9</accession>
<evidence type="ECO:0000256" key="1">
    <source>
        <dbReference type="ARBA" id="ARBA00007435"/>
    </source>
</evidence>
<evidence type="ECO:0000313" key="4">
    <source>
        <dbReference type="Proteomes" id="UP000285120"/>
    </source>
</evidence>
<sequence>MKEAIKQHYVYILRCADHTLYTGYTDNVEKRIAAHAAGKGAKYTRGRGPLVLMHQEAYLTKREALQREREIKSWNREKKEMLIQNNRGGRHETTT</sequence>
<dbReference type="PROSITE" id="PS50164">
    <property type="entry name" value="GIY_YIG"/>
    <property type="match status" value="1"/>
</dbReference>
<gene>
    <name evidence="3" type="ORF">ATL39_0039</name>
</gene>
<dbReference type="CDD" id="cd10456">
    <property type="entry name" value="GIY-YIG_UPF0213"/>
    <property type="match status" value="1"/>
</dbReference>
<keyword evidence="4" id="KW-1185">Reference proteome</keyword>
<reference evidence="3 4" key="1">
    <citation type="submission" date="2018-09" db="EMBL/GenBank/DDBJ databases">
        <title>Genomic Encyclopedia of Archaeal and Bacterial Type Strains, Phase II (KMG-II): from individual species to whole genera.</title>
        <authorList>
            <person name="Goeker M."/>
        </authorList>
    </citation>
    <scope>NUCLEOTIDE SEQUENCE [LARGE SCALE GENOMIC DNA]</scope>
    <source>
        <strain evidence="3 4">DSM 17008</strain>
    </source>
</reference>
<name>A0A419VTY9_9BACL</name>
<feature type="domain" description="GIY-YIG" evidence="2">
    <location>
        <begin position="6"/>
        <end position="81"/>
    </location>
</feature>
<dbReference type="InterPro" id="IPR050190">
    <property type="entry name" value="UPF0213_domain"/>
</dbReference>
<dbReference type="Proteomes" id="UP000285120">
    <property type="component" value="Unassembled WGS sequence"/>
</dbReference>
<dbReference type="EMBL" id="RAPK01000001">
    <property type="protein sequence ID" value="RKD84170.1"/>
    <property type="molecule type" value="Genomic_DNA"/>
</dbReference>
<dbReference type="InterPro" id="IPR035901">
    <property type="entry name" value="GIY-YIG_endonuc_sf"/>
</dbReference>
<evidence type="ECO:0000313" key="3">
    <source>
        <dbReference type="EMBL" id="RKD84170.1"/>
    </source>
</evidence>
<protein>
    <submittedName>
        <fullName evidence="3">Putative endonuclease</fullName>
    </submittedName>
</protein>